<comment type="catalytic activity">
    <reaction evidence="1 9">
        <text>Inactivates bleomycin B2 (a cytotoxic glycometallopeptide) by hydrolysis of a carboxyamide bond of beta-aminoalanine, but also shows general aminopeptidase activity. The specificity varies somewhat with source, but amino acid arylamides of Met, Leu and Ala are preferred.</text>
        <dbReference type="EC" id="3.4.22.40"/>
    </reaction>
</comment>
<comment type="function">
    <text evidence="7">The normal physiological role of the enzyme is unknown, but it is not essential for the viability of yeast cells. Has aminopeptidase activity, shortening substrate peptides sequentially by 1 amino acid. Has bleomycin hydrolase activity, which can protect the cell from the toxic effects of bleomycin. Has homocysteine-thiolactonase activity, protecting the cell against homocysteine toxicity. Acts as a repressor in the GAL4 regulatory system, but this does not require either the peptidase or nucleic acid-binding activities.</text>
</comment>
<dbReference type="Proteomes" id="UP000193218">
    <property type="component" value="Unassembled WGS sequence"/>
</dbReference>
<dbReference type="GO" id="GO:0006508">
    <property type="term" value="P:proteolysis"/>
    <property type="evidence" value="ECO:0007669"/>
    <property type="project" value="UniProtKB-KW"/>
</dbReference>
<gene>
    <name evidence="11" type="ORF">BD324DRAFT_109543</name>
</gene>
<evidence type="ECO:0000256" key="5">
    <source>
        <dbReference type="ARBA" id="ARBA00022801"/>
    </source>
</evidence>
<evidence type="ECO:0000256" key="2">
    <source>
        <dbReference type="ARBA" id="ARBA00012465"/>
    </source>
</evidence>
<dbReference type="CDD" id="cd00585">
    <property type="entry name" value="Peptidase_C1B"/>
    <property type="match status" value="1"/>
</dbReference>
<dbReference type="InterPro" id="IPR038765">
    <property type="entry name" value="Papain-like_cys_pep_sf"/>
</dbReference>
<proteinExistence type="inferred from homology"/>
<comment type="subunit">
    <text evidence="8">Homohexamer. Binds to nucleic acids. Binds single-stranded DNA and RNA with higher affinity than double-stranded DNA.</text>
</comment>
<evidence type="ECO:0000256" key="1">
    <source>
        <dbReference type="ARBA" id="ARBA00000423"/>
    </source>
</evidence>
<organism evidence="11 12">
    <name type="scientific">Kockovaella imperatae</name>
    <dbReference type="NCBI Taxonomy" id="4999"/>
    <lineage>
        <taxon>Eukaryota</taxon>
        <taxon>Fungi</taxon>
        <taxon>Dikarya</taxon>
        <taxon>Basidiomycota</taxon>
        <taxon>Agaricomycotina</taxon>
        <taxon>Tremellomycetes</taxon>
        <taxon>Tremellales</taxon>
        <taxon>Cuniculitremaceae</taxon>
        <taxon>Kockovaella</taxon>
    </lineage>
</organism>
<evidence type="ECO:0000256" key="3">
    <source>
        <dbReference type="ARBA" id="ARBA00016900"/>
    </source>
</evidence>
<dbReference type="GO" id="GO:0009636">
    <property type="term" value="P:response to toxic substance"/>
    <property type="evidence" value="ECO:0007669"/>
    <property type="project" value="TreeGrafter"/>
</dbReference>
<keyword evidence="12" id="KW-1185">Reference proteome</keyword>
<dbReference type="PANTHER" id="PTHR10363:SF2">
    <property type="entry name" value="BLEOMYCIN HYDROLASE"/>
    <property type="match status" value="1"/>
</dbReference>
<keyword evidence="9" id="KW-0496">Mitochondrion</keyword>
<evidence type="ECO:0000313" key="12">
    <source>
        <dbReference type="Proteomes" id="UP000193218"/>
    </source>
</evidence>
<dbReference type="EC" id="3.4.22.40" evidence="2 9"/>
<dbReference type="RefSeq" id="XP_021869194.1">
    <property type="nucleotide sequence ID" value="XM_022011928.1"/>
</dbReference>
<feature type="active site" evidence="10">
    <location>
        <position position="433"/>
    </location>
</feature>
<protein>
    <recommendedName>
        <fullName evidence="3 9">Cysteine proteinase 1, mitochondrial</fullName>
        <ecNumber evidence="2 9">3.4.22.40</ecNumber>
    </recommendedName>
</protein>
<keyword evidence="9" id="KW-0963">Cytoplasm</keyword>
<evidence type="ECO:0000256" key="7">
    <source>
        <dbReference type="ARBA" id="ARBA00025347"/>
    </source>
</evidence>
<feature type="active site" evidence="10">
    <location>
        <position position="411"/>
    </location>
</feature>
<dbReference type="PANTHER" id="PTHR10363">
    <property type="entry name" value="BLEOMYCIN HYDROLASE"/>
    <property type="match status" value="1"/>
</dbReference>
<comment type="caution">
    <text evidence="11">The sequence shown here is derived from an EMBL/GenBank/DDBJ whole genome shotgun (WGS) entry which is preliminary data.</text>
</comment>
<sequence length="492" mass="55714">MGSQPSKPVQSTSTPITMYDEKKAATLSFQTKGDDTVGWASVPVDSLAEWSSEFDSSPTLQLSRLILTNADPVTSLTSRKALIHDNKVFNLQLKGLGAKNEYPGPRVNQGSSGRCWLFATCNVLRYNVMEQLKIEDFELAQAYLFFYDKLEKANHYLENMIELADEPNDSRTVSFLNREPLGDGGQWDMAVNILEKYGCVPKTIYPESFSSMASGKLNNMILSKLREFAIVLREQAKTQSVSSLRKTKSEMMTQIYTTLSITLGAPPHPDEPFTWDYYDSENKFHHWRGSPKEFYAQFCQRKNMAPKDSFSLINDPRNKYEHLYTVERLGNVWGGRPVRYVNAPIEALEDAVVAGIKANTPLFFGCDSGKTGDRVSGVWDTELYDTKLAYGWSLQANKTQRLETGDSSMTHAMVITAVHLDESGRPLKYKIENSWSDQNGEKGWFMMTASWFREYVYQVVIPRSVADKRWTAVYDAGNPTVLKPWDPMVSPI</sequence>
<keyword evidence="4 9" id="KW-0645">Protease</keyword>
<dbReference type="Pfam" id="PF03051">
    <property type="entry name" value="Peptidase_C1_2"/>
    <property type="match status" value="1"/>
</dbReference>
<accession>A0A1Y1UAB7</accession>
<dbReference type="PIRSF" id="PIRSF005700">
    <property type="entry name" value="PepC"/>
    <property type="match status" value="1"/>
</dbReference>
<dbReference type="GeneID" id="33553736"/>
<evidence type="ECO:0000256" key="4">
    <source>
        <dbReference type="ARBA" id="ARBA00022670"/>
    </source>
</evidence>
<dbReference type="EMBL" id="NBSH01000012">
    <property type="protein sequence ID" value="ORX34978.1"/>
    <property type="molecule type" value="Genomic_DNA"/>
</dbReference>
<feature type="active site" evidence="10">
    <location>
        <position position="115"/>
    </location>
</feature>
<dbReference type="Gene3D" id="3.90.70.10">
    <property type="entry name" value="Cysteine proteinases"/>
    <property type="match status" value="1"/>
</dbReference>
<evidence type="ECO:0000313" key="11">
    <source>
        <dbReference type="EMBL" id="ORX34978.1"/>
    </source>
</evidence>
<name>A0A1Y1UAB7_9TREE</name>
<dbReference type="OrthoDB" id="2666448at2759"/>
<evidence type="ECO:0000256" key="10">
    <source>
        <dbReference type="PIRSR" id="PIRSR005700-1"/>
    </source>
</evidence>
<evidence type="ECO:0000256" key="6">
    <source>
        <dbReference type="ARBA" id="ARBA00022807"/>
    </source>
</evidence>
<dbReference type="GO" id="GO:0043418">
    <property type="term" value="P:homocysteine catabolic process"/>
    <property type="evidence" value="ECO:0007669"/>
    <property type="project" value="TreeGrafter"/>
</dbReference>
<reference evidence="11 12" key="1">
    <citation type="submission" date="2017-03" db="EMBL/GenBank/DDBJ databases">
        <title>Widespread Adenine N6-methylation of Active Genes in Fungi.</title>
        <authorList>
            <consortium name="DOE Joint Genome Institute"/>
            <person name="Mondo S.J."/>
            <person name="Dannebaum R.O."/>
            <person name="Kuo R.C."/>
            <person name="Louie K.B."/>
            <person name="Bewick A.J."/>
            <person name="Labutti K."/>
            <person name="Haridas S."/>
            <person name="Kuo A."/>
            <person name="Salamov A."/>
            <person name="Ahrendt S.R."/>
            <person name="Lau R."/>
            <person name="Bowen B.P."/>
            <person name="Lipzen A."/>
            <person name="Sullivan W."/>
            <person name="Andreopoulos W.B."/>
            <person name="Clum A."/>
            <person name="Lindquist E."/>
            <person name="Daum C."/>
            <person name="Northen T.R."/>
            <person name="Ramamoorthy G."/>
            <person name="Schmitz R.J."/>
            <person name="Gryganskyi A."/>
            <person name="Culley D."/>
            <person name="Magnuson J."/>
            <person name="James T.Y."/>
            <person name="O'Malley M.A."/>
            <person name="Stajich J.E."/>
            <person name="Spatafora J.W."/>
            <person name="Visel A."/>
            <person name="Grigoriev I.V."/>
        </authorList>
    </citation>
    <scope>NUCLEOTIDE SEQUENCE [LARGE SCALE GENOMIC DNA]</scope>
    <source>
        <strain evidence="11 12">NRRL Y-17943</strain>
    </source>
</reference>
<dbReference type="SUPFAM" id="SSF54001">
    <property type="entry name" value="Cysteine proteinases"/>
    <property type="match status" value="1"/>
</dbReference>
<comment type="subcellular location">
    <subcellularLocation>
        <location evidence="9">Mitochondrion</location>
    </subcellularLocation>
    <subcellularLocation>
        <location evidence="9">Cytoplasm</location>
    </subcellularLocation>
</comment>
<dbReference type="AlphaFoldDB" id="A0A1Y1UAB7"/>
<comment type="function">
    <text evidence="9">Has aminopeptidase activity, shortening substrate peptides sequentially by 1 amino acid. Has bleomycin hydrolase activity, which can protect the cell from the toxic effects of bleomycin. Has homocysteine-thiolactonase activity, protecting the cell against homocysteine toxicity.</text>
</comment>
<dbReference type="GO" id="GO:0004197">
    <property type="term" value="F:cysteine-type endopeptidase activity"/>
    <property type="evidence" value="ECO:0007669"/>
    <property type="project" value="UniProtKB-EC"/>
</dbReference>
<comment type="similarity">
    <text evidence="9">Belongs to the peptidase C1 family.</text>
</comment>
<keyword evidence="6 9" id="KW-0788">Thiol protease</keyword>
<dbReference type="InParanoid" id="A0A1Y1UAB7"/>
<dbReference type="STRING" id="4999.A0A1Y1UAB7"/>
<dbReference type="GO" id="GO:0005739">
    <property type="term" value="C:mitochondrion"/>
    <property type="evidence" value="ECO:0007669"/>
    <property type="project" value="UniProtKB-SubCell"/>
</dbReference>
<evidence type="ECO:0000256" key="9">
    <source>
        <dbReference type="PIRNR" id="PIRNR005700"/>
    </source>
</evidence>
<dbReference type="PROSITE" id="PS00139">
    <property type="entry name" value="THIOL_PROTEASE_CYS"/>
    <property type="match status" value="1"/>
</dbReference>
<dbReference type="InterPro" id="IPR004134">
    <property type="entry name" value="Peptidase_C1B"/>
</dbReference>
<dbReference type="InterPro" id="IPR000169">
    <property type="entry name" value="Pept_cys_AS"/>
</dbReference>
<dbReference type="GO" id="GO:0070005">
    <property type="term" value="F:cysteine-type aminopeptidase activity"/>
    <property type="evidence" value="ECO:0007669"/>
    <property type="project" value="InterPro"/>
</dbReference>
<keyword evidence="5 9" id="KW-0378">Hydrolase</keyword>
<evidence type="ECO:0000256" key="8">
    <source>
        <dbReference type="ARBA" id="ARBA00026080"/>
    </source>
</evidence>